<gene>
    <name evidence="1" type="ORF">MSG28_015903</name>
</gene>
<sequence length="734" mass="82635">MTELKPLTTLNCKQQVVRAVRFNVDGTYCLTCGADKKIKLWNPQRQLLLKTYGGHANEVLDAAGSCDSSQIISCSADKSVILWDVTTGQPLRRYRGHASSVTRVKYNEESTMAISGSVDNTVAFWDVLSRRQEPVQVLKDAKDTITSIQITDYEVVTCSVDSHVRRYDLRVGKMVSDFIGHIITFGSLTHDGQCYILSCADSSVKLFDKDSGELLNTFTGHESKDYLLENAVNAKDSHIISGSATGEVFFWDLISSKVTSKLVHKLNKPIVSLSHHPTEDYLLTACEDEVILWDEAMRKRWTDATKIEKRVTQDMQVCSRHFVKNDYILSGKTTVTPPKMETVKTKDPNDTDESMENGEETKGDDSIEAGKLKTEDELDRKPNKDGESKEKVENEDDKDTVKMASRAPTRLRERKSVLKCELCGRKCLTPQALRTHQQTAHKSVKNDEIYPKKDIKVMNKPREPLKRATIPQVAVKQPDKLCSPKPPAKKYSIASLMNITASQLPDSEGEDSAEPDLYLQFNKVVNLLITEAARINISGLKKLMRKALEMMTIVNSYVEDEDDVVSTKLSISPVPDKIHEEVKNALKNFKAGSKRKSDDVEIPAKKKKLLRSTENTLKVQGKIKSHTDNNREEVENLDSKATKGYVTPNKEKLKNNQQSPSFIDTYQQFVGKIVKPVEKKKPEKKKQIVKTKMGQFKPSPTKKLSMSPKVESPSRTSIGSVKEIKYEVKEQEND</sequence>
<evidence type="ECO:0000313" key="2">
    <source>
        <dbReference type="Proteomes" id="UP001064048"/>
    </source>
</evidence>
<keyword evidence="2" id="KW-1185">Reference proteome</keyword>
<dbReference type="EMBL" id="CM046130">
    <property type="protein sequence ID" value="KAI8431368.1"/>
    <property type="molecule type" value="Genomic_DNA"/>
</dbReference>
<name>A0ACC0K4P4_CHOFU</name>
<comment type="caution">
    <text evidence="1">The sequence shown here is derived from an EMBL/GenBank/DDBJ whole genome shotgun (WGS) entry which is preliminary data.</text>
</comment>
<organism evidence="1 2">
    <name type="scientific">Choristoneura fumiferana</name>
    <name type="common">Spruce budworm moth</name>
    <name type="synonym">Archips fumiferana</name>
    <dbReference type="NCBI Taxonomy" id="7141"/>
    <lineage>
        <taxon>Eukaryota</taxon>
        <taxon>Metazoa</taxon>
        <taxon>Ecdysozoa</taxon>
        <taxon>Arthropoda</taxon>
        <taxon>Hexapoda</taxon>
        <taxon>Insecta</taxon>
        <taxon>Pterygota</taxon>
        <taxon>Neoptera</taxon>
        <taxon>Endopterygota</taxon>
        <taxon>Lepidoptera</taxon>
        <taxon>Glossata</taxon>
        <taxon>Ditrysia</taxon>
        <taxon>Tortricoidea</taxon>
        <taxon>Tortricidae</taxon>
        <taxon>Tortricinae</taxon>
        <taxon>Choristoneura</taxon>
    </lineage>
</organism>
<proteinExistence type="predicted"/>
<evidence type="ECO:0000313" key="1">
    <source>
        <dbReference type="EMBL" id="KAI8431368.1"/>
    </source>
</evidence>
<feature type="non-terminal residue" evidence="1">
    <location>
        <position position="734"/>
    </location>
</feature>
<reference evidence="1 2" key="1">
    <citation type="journal article" date="2022" name="Genome Biol. Evol.">
        <title>The Spruce Budworm Genome: Reconstructing the Evolutionary History of Antifreeze Proteins.</title>
        <authorList>
            <person name="Beliveau C."/>
            <person name="Gagne P."/>
            <person name="Picq S."/>
            <person name="Vernygora O."/>
            <person name="Keeling C.I."/>
            <person name="Pinkney K."/>
            <person name="Doucet D."/>
            <person name="Wen F."/>
            <person name="Johnston J.S."/>
            <person name="Maaroufi H."/>
            <person name="Boyle B."/>
            <person name="Laroche J."/>
            <person name="Dewar K."/>
            <person name="Juretic N."/>
            <person name="Blackburn G."/>
            <person name="Nisole A."/>
            <person name="Brunet B."/>
            <person name="Brandao M."/>
            <person name="Lumley L."/>
            <person name="Duan J."/>
            <person name="Quan G."/>
            <person name="Lucarotti C.J."/>
            <person name="Roe A.D."/>
            <person name="Sperling F.A.H."/>
            <person name="Levesque R.C."/>
            <person name="Cusson M."/>
        </authorList>
    </citation>
    <scope>NUCLEOTIDE SEQUENCE [LARGE SCALE GENOMIC DNA]</scope>
    <source>
        <strain evidence="1">Glfc:IPQL:Cfum</strain>
    </source>
</reference>
<dbReference type="Proteomes" id="UP001064048">
    <property type="component" value="Chromosome 30"/>
</dbReference>
<accession>A0ACC0K4P4</accession>
<protein>
    <submittedName>
        <fullName evidence="1">Uncharacterized protein</fullName>
    </submittedName>
</protein>